<dbReference type="PANTHER" id="PTHR32089:SF112">
    <property type="entry name" value="LYSOZYME-LIKE PROTEIN-RELATED"/>
    <property type="match status" value="1"/>
</dbReference>
<keyword evidence="2" id="KW-0997">Cell inner membrane</keyword>
<dbReference type="EMBL" id="CP088156">
    <property type="protein sequence ID" value="UFZ01780.1"/>
    <property type="molecule type" value="Genomic_DNA"/>
</dbReference>
<evidence type="ECO:0000256" key="7">
    <source>
        <dbReference type="SAM" id="Phobius"/>
    </source>
</evidence>
<feature type="domain" description="HAMP" evidence="10">
    <location>
        <begin position="353"/>
        <end position="406"/>
    </location>
</feature>
<name>A0ABY3R3E5_9BRAD</name>
<evidence type="ECO:0000313" key="11">
    <source>
        <dbReference type="EMBL" id="UFZ01780.1"/>
    </source>
</evidence>
<dbReference type="PROSITE" id="PS50192">
    <property type="entry name" value="T_SNARE"/>
    <property type="match status" value="1"/>
</dbReference>
<evidence type="ECO:0000256" key="2">
    <source>
        <dbReference type="ARBA" id="ARBA00022519"/>
    </source>
</evidence>
<dbReference type="InterPro" id="IPR004089">
    <property type="entry name" value="MCPsignal_dom"/>
</dbReference>
<dbReference type="SMART" id="SM00283">
    <property type="entry name" value="MA"/>
    <property type="match status" value="1"/>
</dbReference>
<dbReference type="InterPro" id="IPR000727">
    <property type="entry name" value="T_SNARE_dom"/>
</dbReference>
<reference evidence="11" key="1">
    <citation type="journal article" date="2024" name="Antonie Van Leeuwenhoek">
        <title>Bradyrhizobium ontarionense sp. nov., a novel bacterial symbiont isolated from Aeschynomene indica (Indian jointvetch), harbours photosynthesis, nitrogen fixation and nitrous oxide (N2O) reductase genes.</title>
        <authorList>
            <person name="Bromfield E.S.P."/>
            <person name="Cloutier S."/>
        </authorList>
    </citation>
    <scope>NUCLEOTIDE SEQUENCE</scope>
    <source>
        <strain evidence="11">A19</strain>
    </source>
</reference>
<evidence type="ECO:0000256" key="1">
    <source>
        <dbReference type="ARBA" id="ARBA00004429"/>
    </source>
</evidence>
<dbReference type="Pfam" id="PF00015">
    <property type="entry name" value="MCPsignal"/>
    <property type="match status" value="1"/>
</dbReference>
<dbReference type="Proteomes" id="UP001431010">
    <property type="component" value="Chromosome"/>
</dbReference>
<dbReference type="SUPFAM" id="SSF58104">
    <property type="entry name" value="Methyl-accepting chemotaxis protein (MCP) signaling domain"/>
    <property type="match status" value="1"/>
</dbReference>
<comment type="subcellular location">
    <subcellularLocation>
        <location evidence="1">Cell inner membrane</location>
        <topology evidence="1">Multi-pass membrane protein</topology>
    </subcellularLocation>
</comment>
<gene>
    <name evidence="11" type="ORF">LQG66_20935</name>
</gene>
<keyword evidence="12" id="KW-1185">Reference proteome</keyword>
<proteinExistence type="inferred from homology"/>
<dbReference type="PROSITE" id="PS50885">
    <property type="entry name" value="HAMP"/>
    <property type="match status" value="1"/>
</dbReference>
<feature type="compositionally biased region" description="Basic and acidic residues" evidence="6">
    <location>
        <begin position="703"/>
        <end position="721"/>
    </location>
</feature>
<evidence type="ECO:0000259" key="8">
    <source>
        <dbReference type="PROSITE" id="PS50111"/>
    </source>
</evidence>
<evidence type="ECO:0000259" key="10">
    <source>
        <dbReference type="PROSITE" id="PS50885"/>
    </source>
</evidence>
<evidence type="ECO:0000256" key="3">
    <source>
        <dbReference type="ARBA" id="ARBA00023224"/>
    </source>
</evidence>
<evidence type="ECO:0000256" key="5">
    <source>
        <dbReference type="PROSITE-ProRule" id="PRU00284"/>
    </source>
</evidence>
<protein>
    <submittedName>
        <fullName evidence="11">Methyl-accepting chemotaxis protein</fullName>
    </submittedName>
</protein>
<comment type="similarity">
    <text evidence="4">Belongs to the methyl-accepting chemotaxis (MCP) protein family.</text>
</comment>
<dbReference type="PROSITE" id="PS50111">
    <property type="entry name" value="CHEMOTAXIS_TRANSDUC_2"/>
    <property type="match status" value="1"/>
</dbReference>
<evidence type="ECO:0000313" key="12">
    <source>
        <dbReference type="Proteomes" id="UP001431010"/>
    </source>
</evidence>
<dbReference type="Gene3D" id="6.10.340.10">
    <property type="match status" value="1"/>
</dbReference>
<keyword evidence="7" id="KW-1133">Transmembrane helix</keyword>
<organism evidence="11 12">
    <name type="scientific">Bradyrhizobium ontarionense</name>
    <dbReference type="NCBI Taxonomy" id="2898149"/>
    <lineage>
        <taxon>Bacteria</taxon>
        <taxon>Pseudomonadati</taxon>
        <taxon>Pseudomonadota</taxon>
        <taxon>Alphaproteobacteria</taxon>
        <taxon>Hyphomicrobiales</taxon>
        <taxon>Nitrobacteraceae</taxon>
        <taxon>Bradyrhizobium</taxon>
    </lineage>
</organism>
<dbReference type="Gene3D" id="1.10.287.950">
    <property type="entry name" value="Methyl-accepting chemotaxis protein"/>
    <property type="match status" value="1"/>
</dbReference>
<evidence type="ECO:0000256" key="4">
    <source>
        <dbReference type="ARBA" id="ARBA00029447"/>
    </source>
</evidence>
<evidence type="ECO:0000259" key="9">
    <source>
        <dbReference type="PROSITE" id="PS50192"/>
    </source>
</evidence>
<keyword evidence="3 5" id="KW-0807">Transducer</keyword>
<keyword evidence="7" id="KW-0812">Transmembrane</keyword>
<dbReference type="PANTHER" id="PTHR32089">
    <property type="entry name" value="METHYL-ACCEPTING CHEMOTAXIS PROTEIN MCPB"/>
    <property type="match status" value="1"/>
</dbReference>
<feature type="transmembrane region" description="Helical" evidence="7">
    <location>
        <begin position="334"/>
        <end position="352"/>
    </location>
</feature>
<keyword evidence="2" id="KW-1003">Cell membrane</keyword>
<feature type="domain" description="Methyl-accepting transducer" evidence="8">
    <location>
        <begin position="446"/>
        <end position="682"/>
    </location>
</feature>
<sequence length="734" mass="77537">MFGFVSSLKIQSRLLAGFGLICILLACAVGYSAYAVSDVAEKFRKVVELRSPVAISSTQLVGNLYATLAALRGYLLTGDPNMKQARAALWTNFDRSIQEFDRLAAGFAGADNRALWADAKPLLAEFKAAQDKAEVVAFTADAYPATKLLGTEASPLIATMFAEITKMIEEENSLEATPERKRLLKTMADVRGNLAAAGSQLRLYVASGEASDRDKFTGPYTNFRTAVATVSSQASLLSASQKAAFDNVTRASEAFAPLPDRIFAIRQSPQWNAAVFLLATEAAPRANKLLELLDGKHRADGTFGGGLKTNQLDVLVKDSGSVAALIENLLFAEWTLLGVGLLLGVGIAVQVARSITKPIKELVADSGRLSGGDTTVEFKTADRGDEIGDVSKAVAKFRDNVIAQHEASSRYVREAEAREAMNRVVEQAVEAFRAKSAELLSQVDDNVDVMKSTAVTLTGIASHATDQAASAAGASEKTAANVQTVAAAAEELSSSIVEIGRQIELSNSTVRSANATTARSEAEIEGLAQAAQNISTVIDLIQAIAAQTNLLALNATIEAARAGEAGRGFAVVAQEVKSLAEQTARATQEIGQHVQGIQSSTSNAVASVKQVATAMRQIEDVTTAIASAVEQQGAATREISHNVQMAASGSQTLASNISTVSGAIEETSQSAASVRNASDNVSRVAEELAAEVQEFFTRLRSGPLDRRGEDNPGYRGPERRGNPVAGDRRRRTAA</sequence>
<dbReference type="RefSeq" id="WP_231317573.1">
    <property type="nucleotide sequence ID" value="NZ_CP088156.1"/>
</dbReference>
<feature type="region of interest" description="Disordered" evidence="6">
    <location>
        <begin position="699"/>
        <end position="734"/>
    </location>
</feature>
<evidence type="ECO:0000256" key="6">
    <source>
        <dbReference type="SAM" id="MobiDB-lite"/>
    </source>
</evidence>
<dbReference type="InterPro" id="IPR003660">
    <property type="entry name" value="HAMP_dom"/>
</dbReference>
<feature type="domain" description="T-SNARE coiled-coil homology" evidence="9">
    <location>
        <begin position="598"/>
        <end position="660"/>
    </location>
</feature>
<keyword evidence="7" id="KW-0472">Membrane</keyword>
<dbReference type="SMART" id="SM00304">
    <property type="entry name" value="HAMP"/>
    <property type="match status" value="1"/>
</dbReference>
<accession>A0ABY3R3E5</accession>
<dbReference type="Pfam" id="PF00672">
    <property type="entry name" value="HAMP"/>
    <property type="match status" value="1"/>
</dbReference>